<organism evidence="3 4">
    <name type="scientific">Crotalus adamanteus</name>
    <name type="common">Eastern diamondback rattlesnake</name>
    <dbReference type="NCBI Taxonomy" id="8729"/>
    <lineage>
        <taxon>Eukaryota</taxon>
        <taxon>Metazoa</taxon>
        <taxon>Chordata</taxon>
        <taxon>Craniata</taxon>
        <taxon>Vertebrata</taxon>
        <taxon>Euteleostomi</taxon>
        <taxon>Lepidosauria</taxon>
        <taxon>Squamata</taxon>
        <taxon>Bifurcata</taxon>
        <taxon>Unidentata</taxon>
        <taxon>Episquamata</taxon>
        <taxon>Toxicofera</taxon>
        <taxon>Serpentes</taxon>
        <taxon>Colubroidea</taxon>
        <taxon>Viperidae</taxon>
        <taxon>Crotalinae</taxon>
        <taxon>Crotalus</taxon>
    </lineage>
</organism>
<comment type="similarity">
    <text evidence="1">Belongs to the FAM216 family.</text>
</comment>
<keyword evidence="4" id="KW-1185">Reference proteome</keyword>
<name>A0AAW1BIH9_CROAD</name>
<feature type="region of interest" description="Disordered" evidence="2">
    <location>
        <begin position="23"/>
        <end position="42"/>
    </location>
</feature>
<dbReference type="AlphaFoldDB" id="A0AAW1BIH9"/>
<sequence>MDICLVKKKYFFAKQGSFPAGRSETVEMGERPKRNPSKRRYPKLPRVQVPSSEWDSFLMKGLNTGQKRYFYSILSIYDSRGQREALSHRYTIGLQRQNALGLITKQQLGYYASFVKDSKPCGRSTLGRPSPSKADGKGRPAAFL</sequence>
<evidence type="ECO:0000313" key="4">
    <source>
        <dbReference type="Proteomes" id="UP001474421"/>
    </source>
</evidence>
<dbReference type="InterPro" id="IPR029373">
    <property type="entry name" value="FAM216"/>
</dbReference>
<dbReference type="EMBL" id="JAOTOJ010000004">
    <property type="protein sequence ID" value="KAK9401646.1"/>
    <property type="molecule type" value="Genomic_DNA"/>
</dbReference>
<dbReference type="PANTHER" id="PTHR16476:SF3">
    <property type="entry name" value="PROTEIN FAM216B"/>
    <property type="match status" value="1"/>
</dbReference>
<gene>
    <name evidence="3" type="ORF">NXF25_010002</name>
</gene>
<dbReference type="Proteomes" id="UP001474421">
    <property type="component" value="Unassembled WGS sequence"/>
</dbReference>
<evidence type="ECO:0000256" key="1">
    <source>
        <dbReference type="ARBA" id="ARBA00008615"/>
    </source>
</evidence>
<evidence type="ECO:0000256" key="2">
    <source>
        <dbReference type="SAM" id="MobiDB-lite"/>
    </source>
</evidence>
<dbReference type="Pfam" id="PF15107">
    <property type="entry name" value="FAM216B"/>
    <property type="match status" value="1"/>
</dbReference>
<dbReference type="PANTHER" id="PTHR16476">
    <property type="entry name" value="FAMILY WITH SEQUENCE SIMILARITY 216 MEMBER A"/>
    <property type="match status" value="1"/>
</dbReference>
<reference evidence="3 4" key="1">
    <citation type="journal article" date="2024" name="Proc. Natl. Acad. Sci. U.S.A.">
        <title>The genetic regulatory architecture and epigenomic basis for age-related changes in rattlesnake venom.</title>
        <authorList>
            <person name="Hogan M.P."/>
            <person name="Holding M.L."/>
            <person name="Nystrom G.S."/>
            <person name="Colston T.J."/>
            <person name="Bartlett D.A."/>
            <person name="Mason A.J."/>
            <person name="Ellsworth S.A."/>
            <person name="Rautsaw R.M."/>
            <person name="Lawrence K.C."/>
            <person name="Strickland J.L."/>
            <person name="He B."/>
            <person name="Fraser P."/>
            <person name="Margres M.J."/>
            <person name="Gilbert D.M."/>
            <person name="Gibbs H.L."/>
            <person name="Parkinson C.L."/>
            <person name="Rokyta D.R."/>
        </authorList>
    </citation>
    <scope>NUCLEOTIDE SEQUENCE [LARGE SCALE GENOMIC DNA]</scope>
    <source>
        <strain evidence="3">DRR0105</strain>
    </source>
</reference>
<comment type="caution">
    <text evidence="3">The sequence shown here is derived from an EMBL/GenBank/DDBJ whole genome shotgun (WGS) entry which is preliminary data.</text>
</comment>
<evidence type="ECO:0000313" key="3">
    <source>
        <dbReference type="EMBL" id="KAK9401646.1"/>
    </source>
</evidence>
<protein>
    <submittedName>
        <fullName evidence="3">Uncharacterized protein</fullName>
    </submittedName>
</protein>
<accession>A0AAW1BIH9</accession>
<feature type="region of interest" description="Disordered" evidence="2">
    <location>
        <begin position="121"/>
        <end position="144"/>
    </location>
</feature>
<feature type="compositionally biased region" description="Basic and acidic residues" evidence="2">
    <location>
        <begin position="24"/>
        <end position="33"/>
    </location>
</feature>
<proteinExistence type="inferred from homology"/>